<protein>
    <submittedName>
        <fullName evidence="1">Uncharacterized protein</fullName>
    </submittedName>
</protein>
<proteinExistence type="predicted"/>
<dbReference type="AlphaFoldDB" id="A0A0E9VIS6"/>
<reference evidence="1" key="2">
    <citation type="journal article" date="2015" name="Fish Shellfish Immunol.">
        <title>Early steps in the European eel (Anguilla anguilla)-Vibrio vulnificus interaction in the gills: Role of the RtxA13 toxin.</title>
        <authorList>
            <person name="Callol A."/>
            <person name="Pajuelo D."/>
            <person name="Ebbesson L."/>
            <person name="Teles M."/>
            <person name="MacKenzie S."/>
            <person name="Amaro C."/>
        </authorList>
    </citation>
    <scope>NUCLEOTIDE SEQUENCE</scope>
</reference>
<accession>A0A0E9VIS6</accession>
<name>A0A0E9VIS6_ANGAN</name>
<evidence type="ECO:0000313" key="1">
    <source>
        <dbReference type="EMBL" id="JAH77972.1"/>
    </source>
</evidence>
<organism evidence="1">
    <name type="scientific">Anguilla anguilla</name>
    <name type="common">European freshwater eel</name>
    <name type="synonym">Muraena anguilla</name>
    <dbReference type="NCBI Taxonomy" id="7936"/>
    <lineage>
        <taxon>Eukaryota</taxon>
        <taxon>Metazoa</taxon>
        <taxon>Chordata</taxon>
        <taxon>Craniata</taxon>
        <taxon>Vertebrata</taxon>
        <taxon>Euteleostomi</taxon>
        <taxon>Actinopterygii</taxon>
        <taxon>Neopterygii</taxon>
        <taxon>Teleostei</taxon>
        <taxon>Anguilliformes</taxon>
        <taxon>Anguillidae</taxon>
        <taxon>Anguilla</taxon>
    </lineage>
</organism>
<dbReference type="EMBL" id="GBXM01030605">
    <property type="protein sequence ID" value="JAH77972.1"/>
    <property type="molecule type" value="Transcribed_RNA"/>
</dbReference>
<reference evidence="1" key="1">
    <citation type="submission" date="2014-11" db="EMBL/GenBank/DDBJ databases">
        <authorList>
            <person name="Amaro Gonzalez C."/>
        </authorList>
    </citation>
    <scope>NUCLEOTIDE SEQUENCE</scope>
</reference>
<sequence>MRPESNSCNPCVVPCAFAKSRLRLLHERKVGSVVSN</sequence>